<keyword evidence="2" id="KW-1185">Reference proteome</keyword>
<evidence type="ECO:0000313" key="2">
    <source>
        <dbReference type="Proteomes" id="UP000311919"/>
    </source>
</evidence>
<proteinExistence type="predicted"/>
<protein>
    <submittedName>
        <fullName evidence="1">Uncharacterized protein</fullName>
    </submittedName>
</protein>
<name>A0A4Z2CXM3_SCHJA</name>
<accession>A0A4Z2CXM3</accession>
<reference evidence="1 2" key="1">
    <citation type="submission" date="2019-03" db="EMBL/GenBank/DDBJ databases">
        <title>An improved genome assembly of the fluke Schistosoma japonicum.</title>
        <authorList>
            <person name="Hu W."/>
            <person name="Luo F."/>
            <person name="Yin M."/>
            <person name="Mo X."/>
            <person name="Sun C."/>
            <person name="Wu Q."/>
            <person name="Zhu B."/>
            <person name="Xiang M."/>
            <person name="Wang J."/>
            <person name="Wang Y."/>
            <person name="Zhang T."/>
            <person name="Xu B."/>
            <person name="Zheng H."/>
            <person name="Feng Z."/>
        </authorList>
    </citation>
    <scope>NUCLEOTIDE SEQUENCE [LARGE SCALE GENOMIC DNA]</scope>
    <source>
        <strain evidence="1">HuSjv2</strain>
        <tissue evidence="1">Worms</tissue>
    </source>
</reference>
<dbReference type="AlphaFoldDB" id="A0A4Z2CXM3"/>
<dbReference type="OrthoDB" id="6271097at2759"/>
<sequence>MYQSNSTSSPTNSDNNNTSNYCPQYSMGNCSLCNNTNYGNDYFQYENDNNNNYNNEDASFQNLYNMSNSLSYPLLSREFHNTLTANNYSQNMTSTDPIQSDIPRNYDTIIDTIRDFGWPYFEKSTSAFSLCSHAKSNFSSSYRDCRLRYIKQTRKLQKYLRVTPEGHILVNNPKIEHHHLHHSLHQSHSNQPVNNSKIDTFGCKGNLNKSATNGHDLCNNPFGSLISTPKMKRIYTAFWNLEPRESINVHRLPSSKATSFTESTTSSLKPSANDCNYYDTNNEQGSELKFIMHNNNNDYITSNTLQLEPLMENSINDVNRLSDLVMEPN</sequence>
<organism evidence="1 2">
    <name type="scientific">Schistosoma japonicum</name>
    <name type="common">Blood fluke</name>
    <dbReference type="NCBI Taxonomy" id="6182"/>
    <lineage>
        <taxon>Eukaryota</taxon>
        <taxon>Metazoa</taxon>
        <taxon>Spiralia</taxon>
        <taxon>Lophotrochozoa</taxon>
        <taxon>Platyhelminthes</taxon>
        <taxon>Trematoda</taxon>
        <taxon>Digenea</taxon>
        <taxon>Strigeidida</taxon>
        <taxon>Schistosomatoidea</taxon>
        <taxon>Schistosomatidae</taxon>
        <taxon>Schistosoma</taxon>
    </lineage>
</organism>
<dbReference type="EMBL" id="SKCS01000400">
    <property type="protein sequence ID" value="TNN09005.1"/>
    <property type="molecule type" value="Genomic_DNA"/>
</dbReference>
<dbReference type="Proteomes" id="UP000311919">
    <property type="component" value="Unassembled WGS sequence"/>
</dbReference>
<gene>
    <name evidence="1" type="ORF">EWB00_006601</name>
</gene>
<evidence type="ECO:0000313" key="1">
    <source>
        <dbReference type="EMBL" id="TNN09005.1"/>
    </source>
</evidence>
<comment type="caution">
    <text evidence="1">The sequence shown here is derived from an EMBL/GenBank/DDBJ whole genome shotgun (WGS) entry which is preliminary data.</text>
</comment>